<dbReference type="OrthoDB" id="5310497at2759"/>
<feature type="region of interest" description="Disordered" evidence="1">
    <location>
        <begin position="147"/>
        <end position="182"/>
    </location>
</feature>
<dbReference type="RefSeq" id="XP_033432228.1">
    <property type="nucleotide sequence ID" value="XM_033566471.1"/>
</dbReference>
<dbReference type="STRING" id="1220188.A0A4V3UQ22"/>
<evidence type="ECO:0000313" key="3">
    <source>
        <dbReference type="EMBL" id="KAA8652867.1"/>
    </source>
</evidence>
<evidence type="ECO:0008006" key="7">
    <source>
        <dbReference type="Google" id="ProtNLM"/>
    </source>
</evidence>
<dbReference type="InterPro" id="IPR021476">
    <property type="entry name" value="Egh16-like"/>
</dbReference>
<dbReference type="Proteomes" id="UP000308092">
    <property type="component" value="Unassembled WGS sequence"/>
</dbReference>
<evidence type="ECO:0000313" key="4">
    <source>
        <dbReference type="EMBL" id="THC97374.1"/>
    </source>
</evidence>
<gene>
    <name evidence="3" type="ORF">ATNIH1004_001776</name>
    <name evidence="4" type="ORF">EYZ11_003147</name>
</gene>
<dbReference type="EMBL" id="SOSA01000077">
    <property type="protein sequence ID" value="THC97374.1"/>
    <property type="molecule type" value="Genomic_DNA"/>
</dbReference>
<evidence type="ECO:0000256" key="1">
    <source>
        <dbReference type="SAM" id="MobiDB-lite"/>
    </source>
</evidence>
<dbReference type="Proteomes" id="UP000324241">
    <property type="component" value="Unassembled WGS sequence"/>
</dbReference>
<reference evidence="4 5" key="1">
    <citation type="submission" date="2019-03" db="EMBL/GenBank/DDBJ databases">
        <title>The genome sequence of a newly discovered highly antifungal drug resistant Aspergillus species, Aspergillus tanneri NIH 1004.</title>
        <authorList>
            <person name="Mounaud S."/>
            <person name="Singh I."/>
            <person name="Joardar V."/>
            <person name="Pakala S."/>
            <person name="Pakala S."/>
            <person name="Venepally P."/>
            <person name="Hoover J."/>
            <person name="Nierman W."/>
            <person name="Chung J."/>
            <person name="Losada L."/>
        </authorList>
    </citation>
    <scope>NUCLEOTIDE SEQUENCE [LARGE SCALE GENOMIC DNA]</scope>
    <source>
        <strain evidence="4 5">NIH1004</strain>
    </source>
</reference>
<evidence type="ECO:0000256" key="2">
    <source>
        <dbReference type="SAM" id="SignalP"/>
    </source>
</evidence>
<organism evidence="4 5">
    <name type="scientific">Aspergillus tanneri</name>
    <dbReference type="NCBI Taxonomy" id="1220188"/>
    <lineage>
        <taxon>Eukaryota</taxon>
        <taxon>Fungi</taxon>
        <taxon>Dikarya</taxon>
        <taxon>Ascomycota</taxon>
        <taxon>Pezizomycotina</taxon>
        <taxon>Eurotiomycetes</taxon>
        <taxon>Eurotiomycetidae</taxon>
        <taxon>Eurotiales</taxon>
        <taxon>Aspergillaceae</taxon>
        <taxon>Aspergillus</taxon>
        <taxon>Aspergillus subgen. Circumdati</taxon>
    </lineage>
</organism>
<keyword evidence="2" id="KW-0732">Signal</keyword>
<proteinExistence type="predicted"/>
<evidence type="ECO:0000313" key="6">
    <source>
        <dbReference type="Proteomes" id="UP000324241"/>
    </source>
</evidence>
<feature type="chain" id="PRO_5036125447" description="Cell surface protein Mas1" evidence="2">
    <location>
        <begin position="20"/>
        <end position="286"/>
    </location>
</feature>
<accession>A0A4V3UQ22</accession>
<dbReference type="PANTHER" id="PTHR34618">
    <property type="entry name" value="SURFACE PROTEIN MAS1, PUTATIVE-RELATED"/>
    <property type="match status" value="1"/>
</dbReference>
<dbReference type="GeneID" id="54324478"/>
<sequence length="286" mass="28519">MHFSGVLTVTGLLASQAAAHGLITLIHGANGVKMPGLTVSDGVPRDCPSAACGAQKDTAIIRDPEMDNSKASPLGRTNGGGPVNPATIINTFLGSNSNSKRQLVNDLASVVTNAGGAVLNGAQDLADATPFGGAIKNAQSAVDDVAGSMPGMGKGSTTSNGSKEKGAQQYAGKGASSGLPTPDNNGIITMTYHQVNQDGAGPLTADIDATSGGTDPKAFKSAKIVKDVPGVAGFSTSSTMDYEVKVQVPSGTKCQGTVGSARNVCIVRVRNTAISGPFGGSAAFTN</sequence>
<name>A0A4V3UQ22_9EURO</name>
<dbReference type="AlphaFoldDB" id="A0A4V3UQ22"/>
<evidence type="ECO:0000313" key="5">
    <source>
        <dbReference type="Proteomes" id="UP000308092"/>
    </source>
</evidence>
<dbReference type="PANTHER" id="PTHR34618:SF1">
    <property type="entry name" value="SECRETED PROTEIN"/>
    <property type="match status" value="1"/>
</dbReference>
<protein>
    <recommendedName>
        <fullName evidence="7">Cell surface protein Mas1</fullName>
    </recommendedName>
</protein>
<keyword evidence="5" id="KW-1185">Reference proteome</keyword>
<dbReference type="VEuPathDB" id="FungiDB:EYZ11_003147"/>
<dbReference type="EMBL" id="QUQM01000002">
    <property type="protein sequence ID" value="KAA8652867.1"/>
    <property type="molecule type" value="Genomic_DNA"/>
</dbReference>
<dbReference type="Pfam" id="PF11327">
    <property type="entry name" value="Egh16-like"/>
    <property type="match status" value="1"/>
</dbReference>
<comment type="caution">
    <text evidence="4">The sequence shown here is derived from an EMBL/GenBank/DDBJ whole genome shotgun (WGS) entry which is preliminary data.</text>
</comment>
<feature type="signal peptide" evidence="2">
    <location>
        <begin position="1"/>
        <end position="19"/>
    </location>
</feature>
<reference evidence="3 6" key="2">
    <citation type="submission" date="2019-08" db="EMBL/GenBank/DDBJ databases">
        <title>The genome sequence of a newly discovered highly antifungal drug resistant Aspergillus species, Aspergillus tanneri NIH 1004.</title>
        <authorList>
            <person name="Mounaud S."/>
            <person name="Singh I."/>
            <person name="Joardar V."/>
            <person name="Pakala S."/>
            <person name="Pakala S."/>
            <person name="Venepally P."/>
            <person name="Chung J.K."/>
            <person name="Losada L."/>
            <person name="Nierman W.C."/>
        </authorList>
    </citation>
    <scope>NUCLEOTIDE SEQUENCE [LARGE SCALE GENOMIC DNA]</scope>
    <source>
        <strain evidence="3 6">NIH1004</strain>
    </source>
</reference>